<dbReference type="EMBL" id="AGVV01000015">
    <property type="protein sequence ID" value="EHK78051.1"/>
    <property type="molecule type" value="Genomic_DNA"/>
</dbReference>
<dbReference type="RefSeq" id="WP_003528130.1">
    <property type="nucleotide sequence ID" value="NZ_AGVV01000015.1"/>
</dbReference>
<accession>H0FXX9</accession>
<name>H0FXX9_RHIML</name>
<organism evidence="1 2">
    <name type="scientific">Sinorhizobium meliloti CCNWSX0020</name>
    <dbReference type="NCBI Taxonomy" id="1107881"/>
    <lineage>
        <taxon>Bacteria</taxon>
        <taxon>Pseudomonadati</taxon>
        <taxon>Pseudomonadota</taxon>
        <taxon>Alphaproteobacteria</taxon>
        <taxon>Hyphomicrobiales</taxon>
        <taxon>Rhizobiaceae</taxon>
        <taxon>Sinorhizobium/Ensifer group</taxon>
        <taxon>Sinorhizobium</taxon>
    </lineage>
</organism>
<evidence type="ECO:0000313" key="2">
    <source>
        <dbReference type="Proteomes" id="UP000004038"/>
    </source>
</evidence>
<protein>
    <submittedName>
        <fullName evidence="1">Uncharacterized protein</fullName>
    </submittedName>
</protein>
<evidence type="ECO:0000313" key="1">
    <source>
        <dbReference type="EMBL" id="EHK78051.1"/>
    </source>
</evidence>
<sequence length="74" mass="8006">MIGGGTTITAAAIIEWADGQIRQKHVWLDDHGPRSKRPRPETEAENKLRDIAMLDAVIAICTARAAAWARGGQA</sequence>
<dbReference type="AlphaFoldDB" id="H0FXX9"/>
<reference evidence="1 2" key="1">
    <citation type="journal article" date="2012" name="J. Bacteriol.">
        <title>Draft Genome Sequence of Sinorhizobium meliloti CCNWSX0020, a Nitrogen-Fixing Symbiont with Copper Tolerance Capability Isolated from Lead-Zinc Mine Tailings.</title>
        <authorList>
            <person name="Li Z."/>
            <person name="Ma Z."/>
            <person name="Hao X."/>
            <person name="Wei G."/>
        </authorList>
    </citation>
    <scope>NUCLEOTIDE SEQUENCE [LARGE SCALE GENOMIC DNA]</scope>
    <source>
        <strain evidence="1 2">CCNWSX0020</strain>
    </source>
</reference>
<gene>
    <name evidence="1" type="ORF">SM0020_10245</name>
</gene>
<proteinExistence type="predicted"/>
<dbReference type="PATRIC" id="fig|1107881.3.peg.2075"/>
<dbReference type="Proteomes" id="UP000004038">
    <property type="component" value="Unassembled WGS sequence"/>
</dbReference>